<dbReference type="AlphaFoldDB" id="A0A2P2JNT5"/>
<reference evidence="2" key="1">
    <citation type="submission" date="2018-02" db="EMBL/GenBank/DDBJ databases">
        <title>Rhizophora mucronata_Transcriptome.</title>
        <authorList>
            <person name="Meera S.P."/>
            <person name="Sreeshan A."/>
            <person name="Augustine A."/>
        </authorList>
    </citation>
    <scope>NUCLEOTIDE SEQUENCE</scope>
    <source>
        <tissue evidence="2">Leaf</tissue>
    </source>
</reference>
<feature type="transmembrane region" description="Helical" evidence="1">
    <location>
        <begin position="16"/>
        <end position="38"/>
    </location>
</feature>
<keyword evidence="1" id="KW-0812">Transmembrane</keyword>
<proteinExistence type="predicted"/>
<name>A0A2P2JNT5_RHIMU</name>
<sequence length="53" mass="6237">MFCVVSCSGLQSTCNFFFFFILTYLLILTLYNGFFYPASDRCFSEVPRMLVKR</sequence>
<organism evidence="2">
    <name type="scientific">Rhizophora mucronata</name>
    <name type="common">Asiatic mangrove</name>
    <dbReference type="NCBI Taxonomy" id="61149"/>
    <lineage>
        <taxon>Eukaryota</taxon>
        <taxon>Viridiplantae</taxon>
        <taxon>Streptophyta</taxon>
        <taxon>Embryophyta</taxon>
        <taxon>Tracheophyta</taxon>
        <taxon>Spermatophyta</taxon>
        <taxon>Magnoliopsida</taxon>
        <taxon>eudicotyledons</taxon>
        <taxon>Gunneridae</taxon>
        <taxon>Pentapetalae</taxon>
        <taxon>rosids</taxon>
        <taxon>fabids</taxon>
        <taxon>Malpighiales</taxon>
        <taxon>Rhizophoraceae</taxon>
        <taxon>Rhizophora</taxon>
    </lineage>
</organism>
<evidence type="ECO:0000313" key="2">
    <source>
        <dbReference type="EMBL" id="MBW95122.1"/>
    </source>
</evidence>
<protein>
    <submittedName>
        <fullName evidence="2">Uncharacterized protein</fullName>
    </submittedName>
</protein>
<keyword evidence="1" id="KW-1133">Transmembrane helix</keyword>
<keyword evidence="1" id="KW-0472">Membrane</keyword>
<dbReference type="EMBL" id="GGEC01014639">
    <property type="protein sequence ID" value="MBW95122.1"/>
    <property type="molecule type" value="Transcribed_RNA"/>
</dbReference>
<evidence type="ECO:0000256" key="1">
    <source>
        <dbReference type="SAM" id="Phobius"/>
    </source>
</evidence>
<accession>A0A2P2JNT5</accession>